<protein>
    <submittedName>
        <fullName evidence="1">Uncharacterized protein</fullName>
    </submittedName>
</protein>
<organism evidence="1 2">
    <name type="scientific">Aquimarina celericrescens</name>
    <dbReference type="NCBI Taxonomy" id="1964542"/>
    <lineage>
        <taxon>Bacteria</taxon>
        <taxon>Pseudomonadati</taxon>
        <taxon>Bacteroidota</taxon>
        <taxon>Flavobacteriia</taxon>
        <taxon>Flavobacteriales</taxon>
        <taxon>Flavobacteriaceae</taxon>
        <taxon>Aquimarina</taxon>
    </lineage>
</organism>
<name>A0ABW5B162_9FLAO</name>
<dbReference type="EMBL" id="JBHUHY010000016">
    <property type="protein sequence ID" value="MFD2188390.1"/>
    <property type="molecule type" value="Genomic_DNA"/>
</dbReference>
<accession>A0ABW5B162</accession>
<keyword evidence="2" id="KW-1185">Reference proteome</keyword>
<dbReference type="RefSeq" id="WP_378321422.1">
    <property type="nucleotide sequence ID" value="NZ_JBHUHY010000016.1"/>
</dbReference>
<sequence>MKPTIILLLLTYSTCLSQNKIGALTDISNKYKLIRELLGSNALRQYHTDYSCQETLEKGSLTFYFNGNELKHIVHSYEKGHVKFRDEFYIWDDELFFHYAIHDIWYKDYEKNKYGKREIVDVTLTLEERFYFKNHRIIKCQFKDFENRSNTPKRIKTNNIRNKNIGCTQASKALEKYMILLKYQEMKVEDACNLPRSITNRDVQDIIAGDI</sequence>
<evidence type="ECO:0000313" key="2">
    <source>
        <dbReference type="Proteomes" id="UP001597344"/>
    </source>
</evidence>
<proteinExistence type="predicted"/>
<comment type="caution">
    <text evidence="1">The sequence shown here is derived from an EMBL/GenBank/DDBJ whole genome shotgun (WGS) entry which is preliminary data.</text>
</comment>
<gene>
    <name evidence="1" type="ORF">ACFSJT_16410</name>
</gene>
<dbReference type="Proteomes" id="UP001597344">
    <property type="component" value="Unassembled WGS sequence"/>
</dbReference>
<reference evidence="2" key="1">
    <citation type="journal article" date="2019" name="Int. J. Syst. Evol. Microbiol.">
        <title>The Global Catalogue of Microorganisms (GCM) 10K type strain sequencing project: providing services to taxonomists for standard genome sequencing and annotation.</title>
        <authorList>
            <consortium name="The Broad Institute Genomics Platform"/>
            <consortium name="The Broad Institute Genome Sequencing Center for Infectious Disease"/>
            <person name="Wu L."/>
            <person name="Ma J."/>
        </authorList>
    </citation>
    <scope>NUCLEOTIDE SEQUENCE [LARGE SCALE GENOMIC DNA]</scope>
    <source>
        <strain evidence="2">DT92</strain>
    </source>
</reference>
<evidence type="ECO:0000313" key="1">
    <source>
        <dbReference type="EMBL" id="MFD2188390.1"/>
    </source>
</evidence>